<keyword evidence="2" id="KW-0732">Signal</keyword>
<dbReference type="Proteomes" id="UP000675747">
    <property type="component" value="Unassembled WGS sequence"/>
</dbReference>
<accession>A0AAP2CAT4</accession>
<proteinExistence type="predicted"/>
<dbReference type="PANTHER" id="PTHR38593:SF1">
    <property type="entry name" value="BLR2558 PROTEIN"/>
    <property type="match status" value="1"/>
</dbReference>
<sequence>MNARVLTLACAIAAACTAPAVLAQDAPAARADAPAAGARADLTAADRDFVMKATRSNKTEIAASELALDSAQSDEVRQFAQKMLTDHRKLGEDMKKVAGPPPAVEADTRVLAPLRELEGDAFDTTFADSMVEEHEKAVALFQKTAGDDAHSQGIRDLARKALPTLQQHERHAKDLAGSEPSQAHRTEPTRTN</sequence>
<dbReference type="Pfam" id="PF13628">
    <property type="entry name" value="DUF4142"/>
    <property type="match status" value="1"/>
</dbReference>
<feature type="domain" description="DUF4142" evidence="3">
    <location>
        <begin position="45"/>
        <end position="175"/>
    </location>
</feature>
<dbReference type="InterPro" id="IPR012347">
    <property type="entry name" value="Ferritin-like"/>
</dbReference>
<name>A0AAP2CAT4_9GAMM</name>
<dbReference type="PROSITE" id="PS51257">
    <property type="entry name" value="PROKAR_LIPOPROTEIN"/>
    <property type="match status" value="1"/>
</dbReference>
<feature type="region of interest" description="Disordered" evidence="1">
    <location>
        <begin position="142"/>
        <end position="192"/>
    </location>
</feature>
<feature type="signal peptide" evidence="2">
    <location>
        <begin position="1"/>
        <end position="23"/>
    </location>
</feature>
<dbReference type="RefSeq" id="WP_213173596.1">
    <property type="nucleotide sequence ID" value="NZ_JAGQFT020000004.1"/>
</dbReference>
<evidence type="ECO:0000313" key="4">
    <source>
        <dbReference type="EMBL" id="MBS7457010.1"/>
    </source>
</evidence>
<comment type="caution">
    <text evidence="4">The sequence shown here is derived from an EMBL/GenBank/DDBJ whole genome shotgun (WGS) entry which is preliminary data.</text>
</comment>
<keyword evidence="5" id="KW-1185">Reference proteome</keyword>
<organism evidence="4 5">
    <name type="scientific">Coralloluteibacterium stylophorae</name>
    <dbReference type="NCBI Taxonomy" id="1776034"/>
    <lineage>
        <taxon>Bacteria</taxon>
        <taxon>Pseudomonadati</taxon>
        <taxon>Pseudomonadota</taxon>
        <taxon>Gammaproteobacteria</taxon>
        <taxon>Lysobacterales</taxon>
        <taxon>Lysobacteraceae</taxon>
        <taxon>Coralloluteibacterium</taxon>
    </lineage>
</organism>
<dbReference type="AlphaFoldDB" id="A0AAP2CAT4"/>
<gene>
    <name evidence="4" type="ORF">KB893_007660</name>
</gene>
<evidence type="ECO:0000313" key="5">
    <source>
        <dbReference type="Proteomes" id="UP000675747"/>
    </source>
</evidence>
<reference evidence="4 5" key="1">
    <citation type="journal article" date="2021" name="Microbiol. Resour. Announc.">
        <title>Draft Genome Sequence of Coralloluteibacterium stylophorae LMG 29479T.</title>
        <authorList>
            <person name="Karlyshev A.V."/>
            <person name="Kudryashova E.B."/>
            <person name="Ariskina E.V."/>
            <person name="Conroy A.P."/>
            <person name="Abidueva E.Y."/>
        </authorList>
    </citation>
    <scope>NUCLEOTIDE SEQUENCE [LARGE SCALE GENOMIC DNA]</scope>
    <source>
        <strain evidence="4 5">LMG 29479</strain>
    </source>
</reference>
<evidence type="ECO:0000259" key="3">
    <source>
        <dbReference type="Pfam" id="PF13628"/>
    </source>
</evidence>
<dbReference type="Gene3D" id="1.20.1260.10">
    <property type="match status" value="1"/>
</dbReference>
<feature type="compositionally biased region" description="Basic and acidic residues" evidence="1">
    <location>
        <begin position="167"/>
        <end position="192"/>
    </location>
</feature>
<dbReference type="PANTHER" id="PTHR38593">
    <property type="entry name" value="BLR2558 PROTEIN"/>
    <property type="match status" value="1"/>
</dbReference>
<protein>
    <submittedName>
        <fullName evidence="4">DUF4142 domain-containing protein</fullName>
    </submittedName>
</protein>
<dbReference type="InterPro" id="IPR025419">
    <property type="entry name" value="DUF4142"/>
</dbReference>
<evidence type="ECO:0000256" key="2">
    <source>
        <dbReference type="SAM" id="SignalP"/>
    </source>
</evidence>
<feature type="chain" id="PRO_5043026071" evidence="2">
    <location>
        <begin position="24"/>
        <end position="192"/>
    </location>
</feature>
<evidence type="ECO:0000256" key="1">
    <source>
        <dbReference type="SAM" id="MobiDB-lite"/>
    </source>
</evidence>
<dbReference type="EMBL" id="JAGQFT020000004">
    <property type="protein sequence ID" value="MBS7457010.1"/>
    <property type="molecule type" value="Genomic_DNA"/>
</dbReference>